<dbReference type="RefSeq" id="WP_012869921.1">
    <property type="nucleotide sequence ID" value="NC_013522.1"/>
</dbReference>
<dbReference type="CDD" id="cd00427">
    <property type="entry name" value="Ribosomal_L29_HIP"/>
    <property type="match status" value="1"/>
</dbReference>
<dbReference type="InterPro" id="IPR050063">
    <property type="entry name" value="Ribosomal_protein_uL29"/>
</dbReference>
<dbReference type="InterPro" id="IPR036049">
    <property type="entry name" value="Ribosomal_uL29_sf"/>
</dbReference>
<evidence type="ECO:0000256" key="1">
    <source>
        <dbReference type="ARBA" id="ARBA00009254"/>
    </source>
</evidence>
<dbReference type="EnsemblBacteria" id="ACZ19408">
    <property type="protein sequence ID" value="ACZ19408"/>
    <property type="gene ID" value="Taci_1176"/>
</dbReference>
<keyword evidence="6" id="KW-0175">Coiled coil</keyword>
<evidence type="ECO:0000256" key="4">
    <source>
        <dbReference type="ARBA" id="ARBA00035204"/>
    </source>
</evidence>
<dbReference type="GO" id="GO:0006412">
    <property type="term" value="P:translation"/>
    <property type="evidence" value="ECO:0007669"/>
    <property type="project" value="UniProtKB-UniRule"/>
</dbReference>
<comment type="similarity">
    <text evidence="1 5">Belongs to the universal ribosomal protein uL29 family.</text>
</comment>
<evidence type="ECO:0000256" key="3">
    <source>
        <dbReference type="ARBA" id="ARBA00023274"/>
    </source>
</evidence>
<dbReference type="FunFam" id="1.10.287.310:FF:000001">
    <property type="entry name" value="50S ribosomal protein L29"/>
    <property type="match status" value="1"/>
</dbReference>
<keyword evidence="2 5" id="KW-0689">Ribosomal protein</keyword>
<organism evidence="7 8">
    <name type="scientific">Thermanaerovibrio acidaminovorans (strain ATCC 49978 / DSM 6589 / Su883)</name>
    <name type="common">Selenomonas acidaminovorans</name>
    <dbReference type="NCBI Taxonomy" id="525903"/>
    <lineage>
        <taxon>Bacteria</taxon>
        <taxon>Thermotogati</taxon>
        <taxon>Synergistota</taxon>
        <taxon>Synergistia</taxon>
        <taxon>Synergistales</taxon>
        <taxon>Synergistaceae</taxon>
        <taxon>Thermanaerovibrio</taxon>
    </lineage>
</organism>
<protein>
    <recommendedName>
        <fullName evidence="4 5">Large ribosomal subunit protein uL29</fullName>
    </recommendedName>
</protein>
<keyword evidence="3 5" id="KW-0687">Ribonucleoprotein</keyword>
<dbReference type="OrthoDB" id="9815192at2"/>
<feature type="coiled-coil region" evidence="6">
    <location>
        <begin position="4"/>
        <end position="31"/>
    </location>
</feature>
<dbReference type="PANTHER" id="PTHR10916">
    <property type="entry name" value="60S RIBOSOMAL PROTEIN L35/50S RIBOSOMAL PROTEIN L29"/>
    <property type="match status" value="1"/>
</dbReference>
<evidence type="ECO:0000313" key="8">
    <source>
        <dbReference type="Proteomes" id="UP000002030"/>
    </source>
</evidence>
<dbReference type="PANTHER" id="PTHR10916:SF0">
    <property type="entry name" value="LARGE RIBOSOMAL SUBUNIT PROTEIN UL29C"/>
    <property type="match status" value="1"/>
</dbReference>
<name>D1B5W7_THEAS</name>
<dbReference type="SUPFAM" id="SSF46561">
    <property type="entry name" value="Ribosomal protein L29 (L29p)"/>
    <property type="match status" value="1"/>
</dbReference>
<keyword evidence="8" id="KW-1185">Reference proteome</keyword>
<evidence type="ECO:0000256" key="5">
    <source>
        <dbReference type="HAMAP-Rule" id="MF_00374"/>
    </source>
</evidence>
<dbReference type="PATRIC" id="fig|525903.6.peg.1176"/>
<dbReference type="EMBL" id="CP001818">
    <property type="protein sequence ID" value="ACZ19408.1"/>
    <property type="molecule type" value="Genomic_DNA"/>
</dbReference>
<dbReference type="KEGG" id="tai:Taci_1176"/>
<dbReference type="STRING" id="525903.Taci_1176"/>
<accession>D1B5W7</accession>
<sequence length="71" mass="8283">MDAKELRELSVEELREKHRQYKEELFNLRFQSAVGQLSNTARIREVRRTIARVLTVLREKETAGGSVGARR</sequence>
<reference evidence="7 8" key="1">
    <citation type="journal article" date="2009" name="Stand. Genomic Sci.">
        <title>Complete genome sequence of Thermanaerovibrio acidaminovorans type strain (Su883).</title>
        <authorList>
            <person name="Chovatia M."/>
            <person name="Sikorski J."/>
            <person name="Schroder M."/>
            <person name="Lapidus A."/>
            <person name="Nolan M."/>
            <person name="Tice H."/>
            <person name="Glavina Del Rio T."/>
            <person name="Copeland A."/>
            <person name="Cheng J.F."/>
            <person name="Lucas S."/>
            <person name="Chen F."/>
            <person name="Bruce D."/>
            <person name="Goodwin L."/>
            <person name="Pitluck S."/>
            <person name="Ivanova N."/>
            <person name="Mavromatis K."/>
            <person name="Ovchinnikova G."/>
            <person name="Pati A."/>
            <person name="Chen A."/>
            <person name="Palaniappan K."/>
            <person name="Land M."/>
            <person name="Hauser L."/>
            <person name="Chang Y.J."/>
            <person name="Jeffries C.D."/>
            <person name="Chain P."/>
            <person name="Saunders E."/>
            <person name="Detter J.C."/>
            <person name="Brettin T."/>
            <person name="Rohde M."/>
            <person name="Goker M."/>
            <person name="Spring S."/>
            <person name="Bristow J."/>
            <person name="Markowitz V."/>
            <person name="Hugenholtz P."/>
            <person name="Kyrpides N.C."/>
            <person name="Klenk H.P."/>
            <person name="Eisen J.A."/>
        </authorList>
    </citation>
    <scope>NUCLEOTIDE SEQUENCE [LARGE SCALE GENOMIC DNA]</scope>
    <source>
        <strain evidence="8">ATCC 49978 / DSM 6589 / Su883</strain>
    </source>
</reference>
<dbReference type="Pfam" id="PF00831">
    <property type="entry name" value="Ribosomal_L29"/>
    <property type="match status" value="1"/>
</dbReference>
<dbReference type="AlphaFoldDB" id="D1B5W7"/>
<dbReference type="GO" id="GO:0003735">
    <property type="term" value="F:structural constituent of ribosome"/>
    <property type="evidence" value="ECO:0007669"/>
    <property type="project" value="InterPro"/>
</dbReference>
<dbReference type="NCBIfam" id="TIGR00012">
    <property type="entry name" value="L29"/>
    <property type="match status" value="1"/>
</dbReference>
<dbReference type="HAMAP" id="MF_00374">
    <property type="entry name" value="Ribosomal_uL29"/>
    <property type="match status" value="1"/>
</dbReference>
<proteinExistence type="inferred from homology"/>
<dbReference type="GO" id="GO:0022625">
    <property type="term" value="C:cytosolic large ribosomal subunit"/>
    <property type="evidence" value="ECO:0007669"/>
    <property type="project" value="TreeGrafter"/>
</dbReference>
<dbReference type="HOGENOM" id="CLU_158491_5_2_0"/>
<dbReference type="eggNOG" id="COG0255">
    <property type="taxonomic scope" value="Bacteria"/>
</dbReference>
<dbReference type="Proteomes" id="UP000002030">
    <property type="component" value="Chromosome"/>
</dbReference>
<dbReference type="PROSITE" id="PS00579">
    <property type="entry name" value="RIBOSOMAL_L29"/>
    <property type="match status" value="1"/>
</dbReference>
<evidence type="ECO:0000256" key="2">
    <source>
        <dbReference type="ARBA" id="ARBA00022980"/>
    </source>
</evidence>
<gene>
    <name evidence="5" type="primary">rpmC</name>
    <name evidence="7" type="ordered locus">Taci_1176</name>
</gene>
<dbReference type="InterPro" id="IPR001854">
    <property type="entry name" value="Ribosomal_uL29"/>
</dbReference>
<evidence type="ECO:0000256" key="6">
    <source>
        <dbReference type="SAM" id="Coils"/>
    </source>
</evidence>
<dbReference type="InterPro" id="IPR018254">
    <property type="entry name" value="Ribosomal_uL29_CS"/>
</dbReference>
<evidence type="ECO:0000313" key="7">
    <source>
        <dbReference type="EMBL" id="ACZ19408.1"/>
    </source>
</evidence>
<dbReference type="Gene3D" id="1.10.287.310">
    <property type="match status" value="1"/>
</dbReference>